<organism evidence="1 2">
    <name type="scientific">Marinilactibacillus piezotolerans</name>
    <dbReference type="NCBI Taxonomy" id="258723"/>
    <lineage>
        <taxon>Bacteria</taxon>
        <taxon>Bacillati</taxon>
        <taxon>Bacillota</taxon>
        <taxon>Bacilli</taxon>
        <taxon>Lactobacillales</taxon>
        <taxon>Carnobacteriaceae</taxon>
        <taxon>Marinilactibacillus</taxon>
    </lineage>
</organism>
<proteinExistence type="predicted"/>
<keyword evidence="2" id="KW-1185">Reference proteome</keyword>
<protein>
    <submittedName>
        <fullName evidence="1">Uncharacterized protein</fullName>
    </submittedName>
</protein>
<dbReference type="RefSeq" id="WP_072695589.1">
    <property type="nucleotide sequence ID" value="NZ_FOSJ01000026.1"/>
</dbReference>
<dbReference type="EMBL" id="FOSJ01000026">
    <property type="protein sequence ID" value="SFK36579.1"/>
    <property type="molecule type" value="Genomic_DNA"/>
</dbReference>
<dbReference type="OrthoDB" id="2893589at2"/>
<sequence>MTNTNEKTKLYHFLQIHFLEETSITFQDFPPLEELATWFSKSGKIWTCRNKNLTLEEFKKQFLEITHIDEDKVMITDGGIGRGIGGAISPLS</sequence>
<name>A0A1I3YYZ3_9LACT</name>
<dbReference type="AlphaFoldDB" id="A0A1I3YYZ3"/>
<evidence type="ECO:0000313" key="2">
    <source>
        <dbReference type="Proteomes" id="UP000199589"/>
    </source>
</evidence>
<reference evidence="2" key="1">
    <citation type="submission" date="2016-10" db="EMBL/GenBank/DDBJ databases">
        <authorList>
            <person name="Varghese N."/>
            <person name="Submissions S."/>
        </authorList>
    </citation>
    <scope>NUCLEOTIDE SEQUENCE [LARGE SCALE GENOMIC DNA]</scope>
    <source>
        <strain evidence="2">DSM 16108</strain>
    </source>
</reference>
<accession>A0A1I3YYZ3</accession>
<evidence type="ECO:0000313" key="1">
    <source>
        <dbReference type="EMBL" id="SFK36579.1"/>
    </source>
</evidence>
<dbReference type="InterPro" id="IPR024979">
    <property type="entry name" value="DUF3884"/>
</dbReference>
<gene>
    <name evidence="1" type="ORF">SAMN04488569_102619</name>
</gene>
<dbReference type="Proteomes" id="UP000199589">
    <property type="component" value="Unassembled WGS sequence"/>
</dbReference>
<dbReference type="Pfam" id="PF13024">
    <property type="entry name" value="DUF3884"/>
    <property type="match status" value="1"/>
</dbReference>